<evidence type="ECO:0000256" key="9">
    <source>
        <dbReference type="ARBA" id="ARBA00023180"/>
    </source>
</evidence>
<dbReference type="PROSITE" id="PS00250">
    <property type="entry name" value="TGF_BETA_1"/>
    <property type="match status" value="1"/>
</dbReference>
<dbReference type="Proteomes" id="UP000197619">
    <property type="component" value="Unassembled WGS sequence"/>
</dbReference>
<evidence type="ECO:0000256" key="7">
    <source>
        <dbReference type="ARBA" id="ARBA00023030"/>
    </source>
</evidence>
<evidence type="ECO:0000256" key="11">
    <source>
        <dbReference type="RuleBase" id="RU000354"/>
    </source>
</evidence>
<dbReference type="PANTHER" id="PTHR11848:SF139">
    <property type="entry name" value="BONE MORPHOGENETIC PROTEIN 5"/>
    <property type="match status" value="1"/>
</dbReference>
<organism evidence="14 15">
    <name type="scientific">Lonchura striata</name>
    <name type="common">white-rumped munia</name>
    <dbReference type="NCBI Taxonomy" id="40157"/>
    <lineage>
        <taxon>Eukaryota</taxon>
        <taxon>Metazoa</taxon>
        <taxon>Chordata</taxon>
        <taxon>Craniata</taxon>
        <taxon>Vertebrata</taxon>
        <taxon>Euteleostomi</taxon>
        <taxon>Archelosauria</taxon>
        <taxon>Archosauria</taxon>
        <taxon>Dinosauria</taxon>
        <taxon>Saurischia</taxon>
        <taxon>Theropoda</taxon>
        <taxon>Coelurosauria</taxon>
        <taxon>Aves</taxon>
        <taxon>Neognathae</taxon>
        <taxon>Neoaves</taxon>
        <taxon>Telluraves</taxon>
        <taxon>Australaves</taxon>
        <taxon>Passeriformes</taxon>
        <taxon>Passeroidea</taxon>
        <taxon>Estrildidae</taxon>
        <taxon>Estrildinae</taxon>
        <taxon>Lonchura</taxon>
    </lineage>
</organism>
<evidence type="ECO:0000256" key="4">
    <source>
        <dbReference type="ARBA" id="ARBA00022525"/>
    </source>
</evidence>
<evidence type="ECO:0000313" key="15">
    <source>
        <dbReference type="Proteomes" id="UP000197619"/>
    </source>
</evidence>
<dbReference type="GO" id="GO:0008083">
    <property type="term" value="F:growth factor activity"/>
    <property type="evidence" value="ECO:0007669"/>
    <property type="project" value="UniProtKB-KW"/>
</dbReference>
<dbReference type="InterPro" id="IPR015615">
    <property type="entry name" value="TGF-beta-rel"/>
</dbReference>
<dbReference type="SMART" id="SM00204">
    <property type="entry name" value="TGFB"/>
    <property type="match status" value="1"/>
</dbReference>
<dbReference type="GO" id="GO:0005615">
    <property type="term" value="C:extracellular space"/>
    <property type="evidence" value="ECO:0007669"/>
    <property type="project" value="UniProtKB-KW"/>
</dbReference>
<reference evidence="14 15" key="1">
    <citation type="submission" date="2017-05" db="EMBL/GenBank/DDBJ databases">
        <title>Genome of assembly of the Bengalese finch, Lonchura striata domestica.</title>
        <authorList>
            <person name="Colquitt B.M."/>
            <person name="Brainard M.S."/>
        </authorList>
    </citation>
    <scope>NUCLEOTIDE SEQUENCE [LARGE SCALE GENOMIC DNA]</scope>
    <source>
        <strain evidence="14">White83orange57</strain>
    </source>
</reference>
<dbReference type="FunFam" id="2.10.90.10:FF:000003">
    <property type="entry name" value="Bone morphogenetic protein 5"/>
    <property type="match status" value="1"/>
</dbReference>
<dbReference type="Pfam" id="PF00688">
    <property type="entry name" value="TGFb_propeptide"/>
    <property type="match status" value="1"/>
</dbReference>
<feature type="compositionally biased region" description="Low complexity" evidence="12">
    <location>
        <begin position="337"/>
        <end position="348"/>
    </location>
</feature>
<name>A0A218VDG8_9PASE</name>
<dbReference type="STRING" id="299123.ENSLSDP00000000184"/>
<dbReference type="AlphaFoldDB" id="A0A218VDG8"/>
<sequence>MKNRRLRNHERREIQREILSILGLPHRPRPFSPGKQASSAPLFMLDLYNAMTNEEDSEELEYSLKGSMAGESRGIRKGYPASPNGYSRRIQLSRMTPLTTQNPPLASLHDTNFLNDADMVMSFVNLVERDKDFSHHRRHYKEFRFDLTQIPHGEAVTAAEFRIYKDRSNSRFENETIQISIYQIIKEYPNRDADLFLLDTRKAQASDVGWFVFDITATSNHWVINPQNNLGLQLCAETGDASPSGRFPTFDTKTLCHDTNESQQLNFCYGFGRGRSSPFNLLFPLLLGRSINVKSAGLVGRHGPQSKQPFMVAFFKASEVLFRSVRAANTKRKNQNRNKSSSQQESSRMPSVGGAVRNKYYNFSRSKVVVEKHVYIAFTTNPRSINDSMVFLSFVQLDYNTSEQKQACKKHELYVSFRDLGWQDWIIAPEGYAAFYCDGECSFPLNAHMNATNHAIVQTLVHLMFPDHVPKPCCAPTKLNAISVLYFDDSSNVILKKYRNMVVRSCGCH</sequence>
<gene>
    <name evidence="14" type="primary">BMP5</name>
    <name evidence="14" type="ORF">RLOC_00003667</name>
</gene>
<keyword evidence="7 11" id="KW-0339">Growth factor</keyword>
<dbReference type="InterPro" id="IPR001839">
    <property type="entry name" value="TGF-b_C"/>
</dbReference>
<evidence type="ECO:0000256" key="3">
    <source>
        <dbReference type="ARBA" id="ARBA00022514"/>
    </source>
</evidence>
<evidence type="ECO:0000256" key="6">
    <source>
        <dbReference type="ARBA" id="ARBA00022855"/>
    </source>
</evidence>
<dbReference type="PROSITE" id="PS51362">
    <property type="entry name" value="TGF_BETA_2"/>
    <property type="match status" value="1"/>
</dbReference>
<dbReference type="Pfam" id="PF00019">
    <property type="entry name" value="TGF_beta"/>
    <property type="match status" value="1"/>
</dbReference>
<dbReference type="Gene3D" id="2.10.90.10">
    <property type="entry name" value="Cystine-knot cytokines"/>
    <property type="match status" value="1"/>
</dbReference>
<comment type="caution">
    <text evidence="14">The sequence shown here is derived from an EMBL/GenBank/DDBJ whole genome shotgun (WGS) entry which is preliminary data.</text>
</comment>
<dbReference type="InterPro" id="IPR029034">
    <property type="entry name" value="Cystine-knot_cytokine"/>
</dbReference>
<dbReference type="CDD" id="cd19395">
    <property type="entry name" value="TGF_beta_BMP5"/>
    <property type="match status" value="1"/>
</dbReference>
<evidence type="ECO:0000256" key="5">
    <source>
        <dbReference type="ARBA" id="ARBA00022729"/>
    </source>
</evidence>
<dbReference type="GO" id="GO:0001503">
    <property type="term" value="P:ossification"/>
    <property type="evidence" value="ECO:0007669"/>
    <property type="project" value="UniProtKB-KW"/>
</dbReference>
<proteinExistence type="inferred from homology"/>
<evidence type="ECO:0000256" key="8">
    <source>
        <dbReference type="ARBA" id="ARBA00023157"/>
    </source>
</evidence>
<dbReference type="Gene3D" id="2.60.120.970">
    <property type="match status" value="1"/>
</dbReference>
<protein>
    <submittedName>
        <fullName evidence="14">Bone morphogenetic protein 5</fullName>
    </submittedName>
</protein>
<keyword evidence="15" id="KW-1185">Reference proteome</keyword>
<accession>A0A218VDG8</accession>
<dbReference type="EMBL" id="MUZQ01000008">
    <property type="protein sequence ID" value="OWK63780.1"/>
    <property type="molecule type" value="Genomic_DNA"/>
</dbReference>
<keyword evidence="6" id="KW-0892">Osteogenesis</keyword>
<dbReference type="SUPFAM" id="SSF57501">
    <property type="entry name" value="Cystine-knot cytokines"/>
    <property type="match status" value="1"/>
</dbReference>
<keyword evidence="9" id="KW-0325">Glycoprotein</keyword>
<feature type="region of interest" description="Disordered" evidence="12">
    <location>
        <begin position="328"/>
        <end position="352"/>
    </location>
</feature>
<evidence type="ECO:0000313" key="14">
    <source>
        <dbReference type="EMBL" id="OWK63780.1"/>
    </source>
</evidence>
<keyword evidence="10" id="KW-0891">Chondrogenesis</keyword>
<dbReference type="GO" id="GO:0051216">
    <property type="term" value="P:cartilage development"/>
    <property type="evidence" value="ECO:0007669"/>
    <property type="project" value="UniProtKB-KW"/>
</dbReference>
<keyword evidence="8" id="KW-1015">Disulfide bond</keyword>
<comment type="subcellular location">
    <subcellularLocation>
        <location evidence="1">Secreted</location>
    </subcellularLocation>
</comment>
<evidence type="ECO:0000256" key="10">
    <source>
        <dbReference type="ARBA" id="ARBA00023188"/>
    </source>
</evidence>
<dbReference type="InterPro" id="IPR017948">
    <property type="entry name" value="TGFb_CS"/>
</dbReference>
<feature type="domain" description="TGF-beta family profile" evidence="13">
    <location>
        <begin position="383"/>
        <end position="509"/>
    </location>
</feature>
<comment type="similarity">
    <text evidence="2 11">Belongs to the TGF-beta family.</text>
</comment>
<evidence type="ECO:0000256" key="12">
    <source>
        <dbReference type="SAM" id="MobiDB-lite"/>
    </source>
</evidence>
<keyword evidence="4" id="KW-0964">Secreted</keyword>
<evidence type="ECO:0000259" key="13">
    <source>
        <dbReference type="PROSITE" id="PS51362"/>
    </source>
</evidence>
<dbReference type="PANTHER" id="PTHR11848">
    <property type="entry name" value="TGF-BETA FAMILY"/>
    <property type="match status" value="1"/>
</dbReference>
<keyword evidence="3" id="KW-0202">Cytokine</keyword>
<dbReference type="GO" id="GO:0005125">
    <property type="term" value="F:cytokine activity"/>
    <property type="evidence" value="ECO:0007669"/>
    <property type="project" value="UniProtKB-KW"/>
</dbReference>
<evidence type="ECO:0000256" key="1">
    <source>
        <dbReference type="ARBA" id="ARBA00004613"/>
    </source>
</evidence>
<evidence type="ECO:0000256" key="2">
    <source>
        <dbReference type="ARBA" id="ARBA00006656"/>
    </source>
</evidence>
<keyword evidence="5" id="KW-0732">Signal</keyword>
<dbReference type="InterPro" id="IPR001111">
    <property type="entry name" value="TGF-b_propeptide"/>
</dbReference>